<protein>
    <submittedName>
        <fullName evidence="1">Uncharacterized protein</fullName>
    </submittedName>
</protein>
<accession>F3G0I6</accession>
<feature type="non-terminal residue" evidence="1">
    <location>
        <position position="36"/>
    </location>
</feature>
<gene>
    <name evidence="1" type="ORF">PSYJA_45776</name>
</gene>
<dbReference type="HOGENOM" id="CLU_3361580_0_0_6"/>
<dbReference type="EMBL" id="AEAH01004282">
    <property type="protein sequence ID" value="EGH35978.1"/>
    <property type="molecule type" value="Genomic_DNA"/>
</dbReference>
<evidence type="ECO:0000313" key="1">
    <source>
        <dbReference type="EMBL" id="EGH35978.1"/>
    </source>
</evidence>
<sequence>MLVIFVGIKSLGSAPADEVEKISRFRELTPAQKGLM</sequence>
<dbReference type="Proteomes" id="UP000004471">
    <property type="component" value="Unassembled WGS sequence"/>
</dbReference>
<comment type="caution">
    <text evidence="1">The sequence shown here is derived from an EMBL/GenBank/DDBJ whole genome shotgun (WGS) entry which is preliminary data.</text>
</comment>
<reference evidence="1 2" key="1">
    <citation type="journal article" date="2011" name="PLoS Pathog.">
        <title>Dynamic evolution of pathogenicity revealed by sequencing and comparative genomics of 19 Pseudomonas syringae isolates.</title>
        <authorList>
            <person name="Baltrus D.A."/>
            <person name="Nishimura M.T."/>
            <person name="Romanchuk A."/>
            <person name="Chang J.H."/>
            <person name="Mukhtar M.S."/>
            <person name="Cherkis K."/>
            <person name="Roach J."/>
            <person name="Grant S.R."/>
            <person name="Jones C.D."/>
            <person name="Dangl J.L."/>
        </authorList>
    </citation>
    <scope>NUCLEOTIDE SEQUENCE [LARGE SCALE GENOMIC DNA]</scope>
    <source>
        <strain evidence="2">M301072PT</strain>
    </source>
</reference>
<evidence type="ECO:0000313" key="2">
    <source>
        <dbReference type="Proteomes" id="UP000004471"/>
    </source>
</evidence>
<proteinExistence type="predicted"/>
<dbReference type="AlphaFoldDB" id="F3G0I6"/>
<name>F3G0I6_PSESX</name>
<organism evidence="1 2">
    <name type="scientific">Pseudomonas syringae pv. japonica str. M301072</name>
    <dbReference type="NCBI Taxonomy" id="629262"/>
    <lineage>
        <taxon>Bacteria</taxon>
        <taxon>Pseudomonadati</taxon>
        <taxon>Pseudomonadota</taxon>
        <taxon>Gammaproteobacteria</taxon>
        <taxon>Pseudomonadales</taxon>
        <taxon>Pseudomonadaceae</taxon>
        <taxon>Pseudomonas</taxon>
        <taxon>Pseudomonas syringae</taxon>
    </lineage>
</organism>